<feature type="chain" id="PRO_5020461896" description="Yeast cell wall synthesis Kre9/Knh1-like N-terminal domain-containing protein" evidence="2">
    <location>
        <begin position="20"/>
        <end position="130"/>
    </location>
</feature>
<evidence type="ECO:0000256" key="2">
    <source>
        <dbReference type="SAM" id="SignalP"/>
    </source>
</evidence>
<gene>
    <name evidence="4" type="ORF">BD311DRAFT_796293</name>
</gene>
<name>A0A4Q9MQX6_9APHY</name>
<organism evidence="4">
    <name type="scientific">Dichomitus squalens</name>
    <dbReference type="NCBI Taxonomy" id="114155"/>
    <lineage>
        <taxon>Eukaryota</taxon>
        <taxon>Fungi</taxon>
        <taxon>Dikarya</taxon>
        <taxon>Basidiomycota</taxon>
        <taxon>Agaricomycotina</taxon>
        <taxon>Agaricomycetes</taxon>
        <taxon>Polyporales</taxon>
        <taxon>Polyporaceae</taxon>
        <taxon>Dichomitus</taxon>
    </lineage>
</organism>
<dbReference type="InterPro" id="IPR018466">
    <property type="entry name" value="Kre9/Knh1-like_N"/>
</dbReference>
<accession>A0A4Q9MQX6</accession>
<dbReference type="OrthoDB" id="3199367at2759"/>
<evidence type="ECO:0000313" key="4">
    <source>
        <dbReference type="EMBL" id="TBU29935.1"/>
    </source>
</evidence>
<feature type="signal peptide" evidence="2">
    <location>
        <begin position="1"/>
        <end position="19"/>
    </location>
</feature>
<proteinExistence type="predicted"/>
<sequence>MSFTKSILALAALATTASAVALRAADDVFSPSVTSPTAGEVWTVGSVQTVTWDTSNIPAANQNQTGLILLGSVEDGSTDEHLDIENPLASNFPIRGGAVNVTVPQVATRDDYVVVLFGDSGNASPKFTIN</sequence>
<dbReference type="Pfam" id="PF10342">
    <property type="entry name" value="Kre9_KNH"/>
    <property type="match status" value="1"/>
</dbReference>
<dbReference type="AlphaFoldDB" id="A0A4Q9MQX6"/>
<reference evidence="4" key="1">
    <citation type="submission" date="2019-01" db="EMBL/GenBank/DDBJ databases">
        <title>Draft genome sequences of three monokaryotic isolates of the white-rot basidiomycete fungus Dichomitus squalens.</title>
        <authorList>
            <consortium name="DOE Joint Genome Institute"/>
            <person name="Lopez S.C."/>
            <person name="Andreopoulos B."/>
            <person name="Pangilinan J."/>
            <person name="Lipzen A."/>
            <person name="Riley R."/>
            <person name="Ahrendt S."/>
            <person name="Ng V."/>
            <person name="Barry K."/>
            <person name="Daum C."/>
            <person name="Grigoriev I.V."/>
            <person name="Hilden K.S."/>
            <person name="Makela M.R."/>
            <person name="de Vries R.P."/>
        </authorList>
    </citation>
    <scope>NUCLEOTIDE SEQUENCE [LARGE SCALE GENOMIC DNA]</scope>
    <source>
        <strain evidence="4">OM18370.1</strain>
    </source>
</reference>
<evidence type="ECO:0000256" key="1">
    <source>
        <dbReference type="ARBA" id="ARBA00022729"/>
    </source>
</evidence>
<keyword evidence="1 2" id="KW-0732">Signal</keyword>
<dbReference type="Proteomes" id="UP000292957">
    <property type="component" value="Unassembled WGS sequence"/>
</dbReference>
<evidence type="ECO:0000259" key="3">
    <source>
        <dbReference type="Pfam" id="PF10342"/>
    </source>
</evidence>
<protein>
    <recommendedName>
        <fullName evidence="3">Yeast cell wall synthesis Kre9/Knh1-like N-terminal domain-containing protein</fullName>
    </recommendedName>
</protein>
<dbReference type="EMBL" id="ML143409">
    <property type="protein sequence ID" value="TBU29935.1"/>
    <property type="molecule type" value="Genomic_DNA"/>
</dbReference>
<feature type="domain" description="Yeast cell wall synthesis Kre9/Knh1-like N-terminal" evidence="3">
    <location>
        <begin position="35"/>
        <end position="129"/>
    </location>
</feature>